<feature type="chain" id="PRO_5015138110" evidence="1">
    <location>
        <begin position="21"/>
        <end position="49"/>
    </location>
</feature>
<dbReference type="AlphaFoldDB" id="A0A2P2IN60"/>
<evidence type="ECO:0000313" key="2">
    <source>
        <dbReference type="EMBL" id="MBW82636.1"/>
    </source>
</evidence>
<dbReference type="EMBL" id="GGEC01002153">
    <property type="protein sequence ID" value="MBW82636.1"/>
    <property type="molecule type" value="Transcribed_RNA"/>
</dbReference>
<proteinExistence type="predicted"/>
<organism evidence="2">
    <name type="scientific">Rhizophora mucronata</name>
    <name type="common">Asiatic mangrove</name>
    <dbReference type="NCBI Taxonomy" id="61149"/>
    <lineage>
        <taxon>Eukaryota</taxon>
        <taxon>Viridiplantae</taxon>
        <taxon>Streptophyta</taxon>
        <taxon>Embryophyta</taxon>
        <taxon>Tracheophyta</taxon>
        <taxon>Spermatophyta</taxon>
        <taxon>Magnoliopsida</taxon>
        <taxon>eudicotyledons</taxon>
        <taxon>Gunneridae</taxon>
        <taxon>Pentapetalae</taxon>
        <taxon>rosids</taxon>
        <taxon>fabids</taxon>
        <taxon>Malpighiales</taxon>
        <taxon>Rhizophoraceae</taxon>
        <taxon>Rhizophora</taxon>
    </lineage>
</organism>
<protein>
    <submittedName>
        <fullName evidence="2">Uncharacterized protein</fullName>
    </submittedName>
</protein>
<accession>A0A2P2IN60</accession>
<keyword evidence="1" id="KW-0732">Signal</keyword>
<sequence length="49" mass="5803">MFLSMLWIEMCMLTLTSVQSVSMGCARKSWTHDRRSMKCLHGQWIHGMR</sequence>
<name>A0A2P2IN60_RHIMU</name>
<feature type="signal peptide" evidence="1">
    <location>
        <begin position="1"/>
        <end position="20"/>
    </location>
</feature>
<evidence type="ECO:0000256" key="1">
    <source>
        <dbReference type="SAM" id="SignalP"/>
    </source>
</evidence>
<reference evidence="2" key="1">
    <citation type="submission" date="2018-02" db="EMBL/GenBank/DDBJ databases">
        <title>Rhizophora mucronata_Transcriptome.</title>
        <authorList>
            <person name="Meera S.P."/>
            <person name="Sreeshan A."/>
            <person name="Augustine A."/>
        </authorList>
    </citation>
    <scope>NUCLEOTIDE SEQUENCE</scope>
    <source>
        <tissue evidence="2">Leaf</tissue>
    </source>
</reference>